<reference evidence="2" key="1">
    <citation type="journal article" date="2024" name="Proc. Natl. Acad. Sci. U.S.A.">
        <title>Extraordinary preservation of gene collinearity over three hundred million years revealed in homosporous lycophytes.</title>
        <authorList>
            <person name="Li C."/>
            <person name="Wickell D."/>
            <person name="Kuo L.Y."/>
            <person name="Chen X."/>
            <person name="Nie B."/>
            <person name="Liao X."/>
            <person name="Peng D."/>
            <person name="Ji J."/>
            <person name="Jenkins J."/>
            <person name="Williams M."/>
            <person name="Shu S."/>
            <person name="Plott C."/>
            <person name="Barry K."/>
            <person name="Rajasekar S."/>
            <person name="Grimwood J."/>
            <person name="Han X."/>
            <person name="Sun S."/>
            <person name="Hou Z."/>
            <person name="He W."/>
            <person name="Dai G."/>
            <person name="Sun C."/>
            <person name="Schmutz J."/>
            <person name="Leebens-Mack J.H."/>
            <person name="Li F.W."/>
            <person name="Wang L."/>
        </authorList>
    </citation>
    <scope>NUCLEOTIDE SEQUENCE [LARGE SCALE GENOMIC DNA]</scope>
    <source>
        <strain evidence="2">cv. PW_Plant_1</strain>
    </source>
</reference>
<proteinExistence type="predicted"/>
<comment type="caution">
    <text evidence="1">The sequence shown here is derived from an EMBL/GenBank/DDBJ whole genome shotgun (WGS) entry which is preliminary data.</text>
</comment>
<evidence type="ECO:0000313" key="2">
    <source>
        <dbReference type="Proteomes" id="UP001162992"/>
    </source>
</evidence>
<sequence length="249" mass="28420">MDVDACLHHGKQMSSRAAPIWNTTGRGTAAGHALFRLYNGFAAAKNMGNHYSLQNRINMLRGLSFNHCSTPPGLLSKVQPKKPTLKVPQFSRQISRERVPRSHQSRGKRKATIILKQLKEDMTNLELPPAPAKPPLDDKEKERLQRLFEWSGRGHKEEDLAPKVFRSSQGAKVQGSKEEKEHLLDLIAKEIEEREEFLKDMQKLGRTDAYQNQIRMEIQDRIKQMKKLDKLITQDENGQSFSQKGVKSA</sequence>
<dbReference type="Proteomes" id="UP001162992">
    <property type="component" value="Chromosome 2"/>
</dbReference>
<evidence type="ECO:0000313" key="1">
    <source>
        <dbReference type="EMBL" id="KAJ7565383.1"/>
    </source>
</evidence>
<accession>A0ACC2EFW6</accession>
<keyword evidence="2" id="KW-1185">Reference proteome</keyword>
<dbReference type="EMBL" id="CM055093">
    <property type="protein sequence ID" value="KAJ7565383.1"/>
    <property type="molecule type" value="Genomic_DNA"/>
</dbReference>
<name>A0ACC2EFW6_DIPCM</name>
<organism evidence="1 2">
    <name type="scientific">Diphasiastrum complanatum</name>
    <name type="common">Issler's clubmoss</name>
    <name type="synonym">Lycopodium complanatum</name>
    <dbReference type="NCBI Taxonomy" id="34168"/>
    <lineage>
        <taxon>Eukaryota</taxon>
        <taxon>Viridiplantae</taxon>
        <taxon>Streptophyta</taxon>
        <taxon>Embryophyta</taxon>
        <taxon>Tracheophyta</taxon>
        <taxon>Lycopodiopsida</taxon>
        <taxon>Lycopodiales</taxon>
        <taxon>Lycopodiaceae</taxon>
        <taxon>Lycopodioideae</taxon>
        <taxon>Diphasiastrum</taxon>
    </lineage>
</organism>
<gene>
    <name evidence="1" type="ORF">O6H91_02G058300</name>
</gene>
<protein>
    <submittedName>
        <fullName evidence="1">Uncharacterized protein</fullName>
    </submittedName>
</protein>